<dbReference type="eggNOG" id="COG0075">
    <property type="taxonomic scope" value="Bacteria"/>
</dbReference>
<dbReference type="Pfam" id="PF00266">
    <property type="entry name" value="Aminotran_5"/>
    <property type="match status" value="1"/>
</dbReference>
<comment type="cofactor">
    <cofactor evidence="1 8 10">
        <name>pyridoxal 5'-phosphate</name>
        <dbReference type="ChEBI" id="CHEBI:597326"/>
    </cofactor>
</comment>
<evidence type="ECO:0000256" key="8">
    <source>
        <dbReference type="PIRSR" id="PIRSR000524-50"/>
    </source>
</evidence>
<dbReference type="InterPro" id="IPR015422">
    <property type="entry name" value="PyrdxlP-dep_Trfase_small"/>
</dbReference>
<feature type="binding site" evidence="7">
    <location>
        <position position="337"/>
    </location>
    <ligand>
        <name>substrate</name>
    </ligand>
</feature>
<keyword evidence="14" id="KW-1185">Reference proteome</keyword>
<keyword evidence="13" id="KW-0808">Transferase</keyword>
<sequence>MLHNQSFLRTPGPTPIPQQVTHAMNQPMIGHRSQSFAQLFKGTSERLKPIFGTEQPVYTLTSSGTGALEAAVLNVTKPGDEIISVVAGAFGDRFASICEHHQLVTHRIEVPWGESVDQQELISTLHAHPNAKAVVMTYNETSTGVMQPIQELTKIVHDHSYALALVDGVSCIGAVPAQMDEWGIDILVTGSQKAMMLPPGLAFISASERAWDVIEQVDSSSFYFDLKAYHKQYENGMTPYTPAVSLIQGLKEVCTMLEEETLEKVYKRHVVMKDMTRAAFRALGLPLLTSDQDASPTVTAVKATEGLKVDEFRNHVRDRYGLSLAGGQKKLKGEIFRVGHMGYCSPIDVLTTLSIIEMGLVDCGISIELGAGVKAAQEVYINDVSNSSK</sequence>
<dbReference type="GO" id="GO:0004760">
    <property type="term" value="F:L-serine-pyruvate transaminase activity"/>
    <property type="evidence" value="ECO:0007669"/>
    <property type="project" value="TreeGrafter"/>
</dbReference>
<dbReference type="InterPro" id="IPR015421">
    <property type="entry name" value="PyrdxlP-dep_Trfase_major"/>
</dbReference>
<dbReference type="InterPro" id="IPR000192">
    <property type="entry name" value="Aminotrans_V_dom"/>
</dbReference>
<dbReference type="Gene3D" id="3.40.640.10">
    <property type="entry name" value="Type I PLP-dependent aspartate aminotransferase-like (Major domain)"/>
    <property type="match status" value="1"/>
</dbReference>
<comment type="function">
    <text evidence="5">Soluble hydrogenase catalyzes both production and consumption of hydrogen from suitable artificial electron donors or acceptors. This subunit catalyzes the tritium-exchange activity.</text>
</comment>
<dbReference type="OrthoDB" id="389074at2"/>
<feature type="modified residue" description="N6-(pyridoxal phosphate)lysine" evidence="8">
    <location>
        <position position="193"/>
    </location>
</feature>
<dbReference type="GO" id="GO:0008453">
    <property type="term" value="F:alanine-glyoxylate transaminase activity"/>
    <property type="evidence" value="ECO:0007669"/>
    <property type="project" value="TreeGrafter"/>
</dbReference>
<feature type="domain" description="Aminotransferase class V" evidence="12">
    <location>
        <begin position="8"/>
        <end position="328"/>
    </location>
</feature>
<dbReference type="PANTHER" id="PTHR21152:SF40">
    <property type="entry name" value="ALANINE--GLYOXYLATE AMINOTRANSFERASE"/>
    <property type="match status" value="1"/>
</dbReference>
<evidence type="ECO:0000256" key="5">
    <source>
        <dbReference type="ARBA" id="ARBA00054899"/>
    </source>
</evidence>
<name>A0A0A2TD85_9BACI</name>
<evidence type="ECO:0000256" key="2">
    <source>
        <dbReference type="ARBA" id="ARBA00009236"/>
    </source>
</evidence>
<dbReference type="Proteomes" id="UP000030147">
    <property type="component" value="Unassembled WGS sequence"/>
</dbReference>
<evidence type="ECO:0000256" key="7">
    <source>
        <dbReference type="PIRSR" id="PIRSR000524-1"/>
    </source>
</evidence>
<gene>
    <name evidence="13" type="ORF">N782_13015</name>
</gene>
<dbReference type="PIRSF" id="PIRSF000524">
    <property type="entry name" value="SPT"/>
    <property type="match status" value="1"/>
</dbReference>
<evidence type="ECO:0000256" key="10">
    <source>
        <dbReference type="RuleBase" id="RU004504"/>
    </source>
</evidence>
<evidence type="ECO:0000259" key="12">
    <source>
        <dbReference type="Pfam" id="PF00266"/>
    </source>
</evidence>
<dbReference type="FunFam" id="3.40.640.10:FF:000054">
    <property type="entry name" value="Serine--glyoxylate aminotransferase"/>
    <property type="match status" value="1"/>
</dbReference>
<reference evidence="13 14" key="1">
    <citation type="journal article" date="2015" name="Stand. Genomic Sci.">
        <title>High quality draft genome sequence of the moderately halophilic bacterium Pontibacillus yanchengensis Y32(T) and comparison among Pontibacillus genomes.</title>
        <authorList>
            <person name="Huang J."/>
            <person name="Qiao Z.X."/>
            <person name="Tang J.W."/>
            <person name="Wang G."/>
        </authorList>
    </citation>
    <scope>NUCLEOTIDE SEQUENCE [LARGE SCALE GENOMIC DNA]</scope>
    <source>
        <strain evidence="13 14">Y32</strain>
    </source>
</reference>
<dbReference type="InterPro" id="IPR020578">
    <property type="entry name" value="Aminotrans_V_PyrdxlP_BS"/>
</dbReference>
<keyword evidence="13" id="KW-0032">Aminotransferase</keyword>
<accession>A0A0A2TD85</accession>
<evidence type="ECO:0000256" key="1">
    <source>
        <dbReference type="ARBA" id="ARBA00001933"/>
    </source>
</evidence>
<evidence type="ECO:0000313" key="13">
    <source>
        <dbReference type="EMBL" id="KGP72343.1"/>
    </source>
</evidence>
<evidence type="ECO:0000256" key="3">
    <source>
        <dbReference type="ARBA" id="ARBA00011771"/>
    </source>
</evidence>
<keyword evidence="4 8" id="KW-0663">Pyridoxal phosphate</keyword>
<dbReference type="GO" id="GO:0019265">
    <property type="term" value="P:glycine biosynthetic process, by transamination of glyoxylate"/>
    <property type="evidence" value="ECO:0007669"/>
    <property type="project" value="TreeGrafter"/>
</dbReference>
<dbReference type="Gene3D" id="3.90.1150.10">
    <property type="entry name" value="Aspartate Aminotransferase, domain 1"/>
    <property type="match status" value="1"/>
</dbReference>
<evidence type="ECO:0000256" key="9">
    <source>
        <dbReference type="RuleBase" id="RU004075"/>
    </source>
</evidence>
<dbReference type="PANTHER" id="PTHR21152">
    <property type="entry name" value="AMINOTRANSFERASE CLASS V"/>
    <property type="match status" value="1"/>
</dbReference>
<dbReference type="EMBL" id="AVBF01000032">
    <property type="protein sequence ID" value="KGP72343.1"/>
    <property type="molecule type" value="Genomic_DNA"/>
</dbReference>
<comment type="similarity">
    <text evidence="2 9">Belongs to the class-V pyridoxal-phosphate-dependent aminotransferase family.</text>
</comment>
<organism evidence="13 14">
    <name type="scientific">Pontibacillus yanchengensis Y32</name>
    <dbReference type="NCBI Taxonomy" id="1385514"/>
    <lineage>
        <taxon>Bacteria</taxon>
        <taxon>Bacillati</taxon>
        <taxon>Bacillota</taxon>
        <taxon>Bacilli</taxon>
        <taxon>Bacillales</taxon>
        <taxon>Bacillaceae</taxon>
        <taxon>Pontibacillus</taxon>
    </lineage>
</organism>
<evidence type="ECO:0000313" key="14">
    <source>
        <dbReference type="Proteomes" id="UP000030147"/>
    </source>
</evidence>
<evidence type="ECO:0000256" key="11">
    <source>
        <dbReference type="SAM" id="MobiDB-lite"/>
    </source>
</evidence>
<feature type="region of interest" description="Disordered" evidence="11">
    <location>
        <begin position="1"/>
        <end position="20"/>
    </location>
</feature>
<evidence type="ECO:0000256" key="6">
    <source>
        <dbReference type="ARBA" id="ARBA00079151"/>
    </source>
</evidence>
<evidence type="ECO:0000256" key="4">
    <source>
        <dbReference type="ARBA" id="ARBA00022898"/>
    </source>
</evidence>
<dbReference type="AlphaFoldDB" id="A0A0A2TD85"/>
<dbReference type="InterPro" id="IPR015424">
    <property type="entry name" value="PyrdxlP-dep_Trfase"/>
</dbReference>
<dbReference type="SUPFAM" id="SSF53383">
    <property type="entry name" value="PLP-dependent transferases"/>
    <property type="match status" value="1"/>
</dbReference>
<comment type="subunit">
    <text evidence="3">Heterodimer of a large and a small subunit.</text>
</comment>
<proteinExistence type="inferred from homology"/>
<dbReference type="PROSITE" id="PS00595">
    <property type="entry name" value="AA_TRANSFER_CLASS_5"/>
    <property type="match status" value="1"/>
</dbReference>
<dbReference type="STRING" id="1385514.N782_13015"/>
<protein>
    <recommendedName>
        <fullName evidence="6">Tritium exchange subunit</fullName>
    </recommendedName>
</protein>
<comment type="caution">
    <text evidence="13">The sequence shown here is derived from an EMBL/GenBank/DDBJ whole genome shotgun (WGS) entry which is preliminary data.</text>
</comment>
<dbReference type="RefSeq" id="WP_036820277.1">
    <property type="nucleotide sequence ID" value="NZ_AVBF01000032.1"/>
</dbReference>
<dbReference type="FunFam" id="3.90.1150.10:FF:000031">
    <property type="entry name" value="Serine--glyoxylate aminotransferase"/>
    <property type="match status" value="1"/>
</dbReference>
<dbReference type="InterPro" id="IPR024169">
    <property type="entry name" value="SP_NH2Trfase/AEP_transaminase"/>
</dbReference>